<dbReference type="HOGENOM" id="CLU_460668_0_0_5"/>
<protein>
    <recommendedName>
        <fullName evidence="4">J domain-containing protein</fullName>
    </recommendedName>
</protein>
<sequence length="579" mass="63329">MWAVLGIAPTTDSIEIRRAYARRLKESDVGEDADAFAELRMARADALAWAADRDATAGDDDPGDPAAVSDDGSRVAELSATYGLTGPVLADVDVDHGVVTRAPVPDEELGIAATPPFARVDRGSGEALRLDRSQWAVPELDITPGDGRVVPQTMVTDDDYQAMAALLFPEKGEDAGPMSAEEIALWMTHLDRVFADPRMGELGYYGDVERWLSEVLAGSVPRSDPLLATVAERFGWMANADEVGETPAIAHITARVGALSFVEAVQSRGHRYRRAWRELTAPADAASRRGWVRRKNVLELLEMIRRHHPQLEQSFDWYRVQLWEAQGNAGGREGGGAASGLVIAGLILAFNLLRIFSSTGNDDPAPVSVAPPIEARSNQLDAPANDIPAAIEWASNGAYRPADLATRNPDLLEDLQRIWQDDKAAGERRDMFDIHIADHLTQRFPRIVEKASHAALADLLRIRIEAVRRAGQSPQDCADEILGRKLLPPEFDRRYRAAKYRILIETRGKMRDVEGDGTFWIDHDTMVASAKRAGMSTTDLSAGLDGKGGPKGICEARIALIETVLALPEKKAMKMLPYL</sequence>
<evidence type="ECO:0000313" key="2">
    <source>
        <dbReference type="EMBL" id="AHE54569.1"/>
    </source>
</evidence>
<dbReference type="AlphaFoldDB" id="W0A9H8"/>
<dbReference type="eggNOG" id="ENOG5030IMJ">
    <property type="taxonomic scope" value="Bacteria"/>
</dbReference>
<dbReference type="EMBL" id="CP006644">
    <property type="protein sequence ID" value="AHE54569.1"/>
    <property type="molecule type" value="Genomic_DNA"/>
</dbReference>
<dbReference type="Proteomes" id="UP000018851">
    <property type="component" value="Chromosome"/>
</dbReference>
<accession>W0A9H8</accession>
<evidence type="ECO:0008006" key="4">
    <source>
        <dbReference type="Google" id="ProtNLM"/>
    </source>
</evidence>
<gene>
    <name evidence="2" type="ORF">NX02_14420</name>
</gene>
<evidence type="ECO:0000313" key="3">
    <source>
        <dbReference type="Proteomes" id="UP000018851"/>
    </source>
</evidence>
<keyword evidence="3" id="KW-1185">Reference proteome</keyword>
<proteinExistence type="predicted"/>
<organism evidence="2 3">
    <name type="scientific">Sphingomonas sanxanigenens DSM 19645 = NX02</name>
    <dbReference type="NCBI Taxonomy" id="1123269"/>
    <lineage>
        <taxon>Bacteria</taxon>
        <taxon>Pseudomonadati</taxon>
        <taxon>Pseudomonadota</taxon>
        <taxon>Alphaproteobacteria</taxon>
        <taxon>Sphingomonadales</taxon>
        <taxon>Sphingomonadaceae</taxon>
        <taxon>Sphingomonas</taxon>
    </lineage>
</organism>
<dbReference type="STRING" id="1123269.NX02_14420"/>
<dbReference type="KEGG" id="ssan:NX02_14420"/>
<feature type="region of interest" description="Disordered" evidence="1">
    <location>
        <begin position="53"/>
        <end position="72"/>
    </location>
</feature>
<reference evidence="2 3" key="1">
    <citation type="submission" date="2013-07" db="EMBL/GenBank/DDBJ databases">
        <title>Completed genome of Sphingomonas sanxanigenens NX02.</title>
        <authorList>
            <person name="Ma T."/>
            <person name="Huang H."/>
            <person name="Wu M."/>
            <person name="Li X."/>
            <person name="Li G."/>
        </authorList>
    </citation>
    <scope>NUCLEOTIDE SEQUENCE [LARGE SCALE GENOMIC DNA]</scope>
    <source>
        <strain evidence="2 3">NX02</strain>
    </source>
</reference>
<dbReference type="PATRIC" id="fig|1123269.5.peg.2812"/>
<name>W0A9H8_9SPHN</name>
<evidence type="ECO:0000256" key="1">
    <source>
        <dbReference type="SAM" id="MobiDB-lite"/>
    </source>
</evidence>